<keyword evidence="5" id="KW-0507">mRNA processing</keyword>
<dbReference type="OrthoDB" id="199717at2759"/>
<dbReference type="GO" id="GO:0005737">
    <property type="term" value="C:cytoplasm"/>
    <property type="evidence" value="ECO:0007669"/>
    <property type="project" value="TreeGrafter"/>
</dbReference>
<dbReference type="PANTHER" id="PTHR11071:SF561">
    <property type="entry name" value="PEPTIDYL-PROLYL CIS-TRANS ISOMERASE D-RELATED"/>
    <property type="match status" value="1"/>
</dbReference>
<accession>A0A1Z5K093</accession>
<keyword evidence="8" id="KW-0508">mRNA splicing</keyword>
<dbReference type="InterPro" id="IPR013260">
    <property type="entry name" value="mRNA_splic_SYF2"/>
</dbReference>
<evidence type="ECO:0000256" key="4">
    <source>
        <dbReference type="ARBA" id="ARBA00013194"/>
    </source>
</evidence>
<evidence type="ECO:0000256" key="10">
    <source>
        <dbReference type="ARBA" id="ARBA00023242"/>
    </source>
</evidence>
<dbReference type="PRINTS" id="PR00153">
    <property type="entry name" value="CSAPPISMRASE"/>
</dbReference>
<dbReference type="GO" id="GO:0003755">
    <property type="term" value="F:peptidyl-prolyl cis-trans isomerase activity"/>
    <property type="evidence" value="ECO:0007669"/>
    <property type="project" value="UniProtKB-KW"/>
</dbReference>
<evidence type="ECO:0000313" key="14">
    <source>
        <dbReference type="Proteomes" id="UP000198406"/>
    </source>
</evidence>
<comment type="subcellular location">
    <subcellularLocation>
        <location evidence="2">Nucleus</location>
    </subcellularLocation>
</comment>
<evidence type="ECO:0000256" key="9">
    <source>
        <dbReference type="ARBA" id="ARBA00023235"/>
    </source>
</evidence>
<proteinExistence type="inferred from homology"/>
<evidence type="ECO:0000256" key="7">
    <source>
        <dbReference type="ARBA" id="ARBA00023110"/>
    </source>
</evidence>
<dbReference type="InParanoid" id="A0A1Z5K093"/>
<keyword evidence="10" id="KW-0539">Nucleus</keyword>
<keyword evidence="6" id="KW-0747">Spliceosome</keyword>
<dbReference type="Pfam" id="PF00160">
    <property type="entry name" value="Pro_isomerase"/>
    <property type="match status" value="1"/>
</dbReference>
<dbReference type="PANTHER" id="PTHR11071">
    <property type="entry name" value="PEPTIDYL-PROLYL CIS-TRANS ISOMERASE"/>
    <property type="match status" value="1"/>
</dbReference>
<dbReference type="EC" id="5.2.1.8" evidence="4"/>
<dbReference type="GO" id="GO:0008380">
    <property type="term" value="P:RNA splicing"/>
    <property type="evidence" value="ECO:0007669"/>
    <property type="project" value="UniProtKB-KW"/>
</dbReference>
<evidence type="ECO:0000256" key="3">
    <source>
        <dbReference type="ARBA" id="ARBA00010028"/>
    </source>
</evidence>
<dbReference type="InterPro" id="IPR002130">
    <property type="entry name" value="Cyclophilin-type_PPIase_dom"/>
</dbReference>
<evidence type="ECO:0000256" key="8">
    <source>
        <dbReference type="ARBA" id="ARBA00023187"/>
    </source>
</evidence>
<evidence type="ECO:0000259" key="12">
    <source>
        <dbReference type="PROSITE" id="PS50072"/>
    </source>
</evidence>
<dbReference type="Gene3D" id="2.40.100.10">
    <property type="entry name" value="Cyclophilin-like"/>
    <property type="match status" value="1"/>
</dbReference>
<dbReference type="PROSITE" id="PS50072">
    <property type="entry name" value="CSA_PPIASE_2"/>
    <property type="match status" value="1"/>
</dbReference>
<evidence type="ECO:0000256" key="5">
    <source>
        <dbReference type="ARBA" id="ARBA00022664"/>
    </source>
</evidence>
<dbReference type="FunFam" id="2.40.100.10:FF:000025">
    <property type="entry name" value="Peptidyl-prolyl cis-trans isomerase CYP19-2"/>
    <property type="match status" value="1"/>
</dbReference>
<feature type="domain" description="PPIase cyclophilin-type" evidence="12">
    <location>
        <begin position="4"/>
        <end position="159"/>
    </location>
</feature>
<dbReference type="Pfam" id="PF08231">
    <property type="entry name" value="SYF2"/>
    <property type="match status" value="1"/>
</dbReference>
<reference evidence="13 14" key="1">
    <citation type="journal article" date="2015" name="Plant Cell">
        <title>Oil accumulation by the oleaginous diatom Fistulifera solaris as revealed by the genome and transcriptome.</title>
        <authorList>
            <person name="Tanaka T."/>
            <person name="Maeda Y."/>
            <person name="Veluchamy A."/>
            <person name="Tanaka M."/>
            <person name="Abida H."/>
            <person name="Marechal E."/>
            <person name="Bowler C."/>
            <person name="Muto M."/>
            <person name="Sunaga Y."/>
            <person name="Tanaka M."/>
            <person name="Yoshino T."/>
            <person name="Taniguchi T."/>
            <person name="Fukuda Y."/>
            <person name="Nemoto M."/>
            <person name="Matsumoto M."/>
            <person name="Wong P.S."/>
            <person name="Aburatani S."/>
            <person name="Fujibuchi W."/>
        </authorList>
    </citation>
    <scope>NUCLEOTIDE SEQUENCE [LARGE SCALE GENOMIC DNA]</scope>
    <source>
        <strain evidence="13 14">JPCC DA0580</strain>
    </source>
</reference>
<comment type="similarity">
    <text evidence="3">Belongs to the SYF2 family.</text>
</comment>
<dbReference type="GO" id="GO:0005681">
    <property type="term" value="C:spliceosomal complex"/>
    <property type="evidence" value="ECO:0007669"/>
    <property type="project" value="UniProtKB-KW"/>
</dbReference>
<feature type="compositionally biased region" description="Acidic residues" evidence="11">
    <location>
        <begin position="176"/>
        <end position="212"/>
    </location>
</feature>
<name>A0A1Z5K093_FISSO</name>
<evidence type="ECO:0000256" key="11">
    <source>
        <dbReference type="SAM" id="MobiDB-lite"/>
    </source>
</evidence>
<comment type="catalytic activity">
    <reaction evidence="1">
        <text>[protein]-peptidylproline (omega=180) = [protein]-peptidylproline (omega=0)</text>
        <dbReference type="Rhea" id="RHEA:16237"/>
        <dbReference type="Rhea" id="RHEA-COMP:10747"/>
        <dbReference type="Rhea" id="RHEA-COMP:10748"/>
        <dbReference type="ChEBI" id="CHEBI:83833"/>
        <dbReference type="ChEBI" id="CHEBI:83834"/>
        <dbReference type="EC" id="5.2.1.8"/>
    </reaction>
</comment>
<feature type="region of interest" description="Disordered" evidence="11">
    <location>
        <begin position="166"/>
        <end position="264"/>
    </location>
</feature>
<evidence type="ECO:0000313" key="13">
    <source>
        <dbReference type="EMBL" id="GAX19411.1"/>
    </source>
</evidence>
<dbReference type="AlphaFoldDB" id="A0A1Z5K093"/>
<dbReference type="SUPFAM" id="SSF50891">
    <property type="entry name" value="Cyclophilin-like"/>
    <property type="match status" value="1"/>
</dbReference>
<dbReference type="GO" id="GO:0006457">
    <property type="term" value="P:protein folding"/>
    <property type="evidence" value="ECO:0007669"/>
    <property type="project" value="InterPro"/>
</dbReference>
<feature type="compositionally biased region" description="Polar residues" evidence="11">
    <location>
        <begin position="232"/>
        <end position="241"/>
    </location>
</feature>
<keyword evidence="7" id="KW-0697">Rotamase</keyword>
<feature type="compositionally biased region" description="Basic and acidic residues" evidence="11">
    <location>
        <begin position="213"/>
        <end position="223"/>
    </location>
</feature>
<dbReference type="GO" id="GO:0016018">
    <property type="term" value="F:cyclosporin A binding"/>
    <property type="evidence" value="ECO:0007669"/>
    <property type="project" value="TreeGrafter"/>
</dbReference>
<dbReference type="Proteomes" id="UP000198406">
    <property type="component" value="Unassembled WGS sequence"/>
</dbReference>
<dbReference type="PROSITE" id="PS00170">
    <property type="entry name" value="CSA_PPIASE_1"/>
    <property type="match status" value="1"/>
</dbReference>
<evidence type="ECO:0000256" key="2">
    <source>
        <dbReference type="ARBA" id="ARBA00004123"/>
    </source>
</evidence>
<dbReference type="InterPro" id="IPR029000">
    <property type="entry name" value="Cyclophilin-like_dom_sf"/>
</dbReference>
<dbReference type="InterPro" id="IPR020892">
    <property type="entry name" value="Cyclophilin-type_PPIase_CS"/>
</dbReference>
<feature type="compositionally biased region" description="Basic and acidic residues" evidence="11">
    <location>
        <begin position="243"/>
        <end position="253"/>
    </location>
</feature>
<dbReference type="EMBL" id="BDSP01000136">
    <property type="protein sequence ID" value="GAX19411.1"/>
    <property type="molecule type" value="Genomic_DNA"/>
</dbReference>
<protein>
    <recommendedName>
        <fullName evidence="4">peptidylprolyl isomerase</fullName>
        <ecNumber evidence="4">5.2.1.8</ecNumber>
    </recommendedName>
</protein>
<comment type="caution">
    <text evidence="13">The sequence shown here is derived from an EMBL/GenBank/DDBJ whole genome shotgun (WGS) entry which is preliminary data.</text>
</comment>
<keyword evidence="14" id="KW-1185">Reference proteome</keyword>
<gene>
    <name evidence="13" type="ORF">FisN_4Lh392</name>
</gene>
<sequence length="425" mass="47479">MKAYMTFQHGSQPLGILYMELEPKVVPKTVRNFETFLRKGYKGTNVHRLIKGFMLQAGDITAGDGTGGYSIYGKTFADENFILRHDRPGRLSMANAGPNTNGSQFFITFKPTPHLDGKHVVFGSVDLQRSGALLKTLEQIKTLSNDKPKQELTIVDCGILEEASNSAKTTAVAEAADVDADEIDLEEEEDVETGNDVVEEVVEPEEEEEEEDSKPLSKSEALKRRLRKLKQKVNQARQLNKQAVKDEGERSTDEGSASARKKLAASNKEGKNFIWAQQNAKALSIANESGVDAKHLTEQAVDSVYKARLAAERAETQPHKYLRDLKSIPRNLPQSSETGILTFNPLQNEVNPDKEREGARRLALEMHKRVEKNTKRLLSVKRKGGDGGDVSYINKRNKIFNEKISRDYDKHTAEIRESLERGSAL</sequence>
<keyword evidence="9" id="KW-0413">Isomerase</keyword>
<evidence type="ECO:0000256" key="1">
    <source>
        <dbReference type="ARBA" id="ARBA00000971"/>
    </source>
</evidence>
<evidence type="ECO:0000256" key="6">
    <source>
        <dbReference type="ARBA" id="ARBA00022728"/>
    </source>
</evidence>
<organism evidence="13 14">
    <name type="scientific">Fistulifera solaris</name>
    <name type="common">Oleaginous diatom</name>
    <dbReference type="NCBI Taxonomy" id="1519565"/>
    <lineage>
        <taxon>Eukaryota</taxon>
        <taxon>Sar</taxon>
        <taxon>Stramenopiles</taxon>
        <taxon>Ochrophyta</taxon>
        <taxon>Bacillariophyta</taxon>
        <taxon>Bacillariophyceae</taxon>
        <taxon>Bacillariophycidae</taxon>
        <taxon>Naviculales</taxon>
        <taxon>Naviculaceae</taxon>
        <taxon>Fistulifera</taxon>
    </lineage>
</organism>
<dbReference type="GO" id="GO:0006397">
    <property type="term" value="P:mRNA processing"/>
    <property type="evidence" value="ECO:0007669"/>
    <property type="project" value="UniProtKB-KW"/>
</dbReference>